<dbReference type="CDD" id="cd05380">
    <property type="entry name" value="CAP_euk"/>
    <property type="match status" value="1"/>
</dbReference>
<proteinExistence type="predicted"/>
<feature type="domain" description="SCP" evidence="1">
    <location>
        <begin position="6"/>
        <end position="62"/>
    </location>
</feature>
<evidence type="ECO:0000313" key="2">
    <source>
        <dbReference type="EMBL" id="KAJ1361889.1"/>
    </source>
</evidence>
<keyword evidence="3" id="KW-1185">Reference proteome</keyword>
<gene>
    <name evidence="2" type="ORF">KIN20_021258</name>
</gene>
<name>A0AAD5NAM8_PARTN</name>
<accession>A0AAD5NAM8</accession>
<dbReference type="AlphaFoldDB" id="A0AAD5NAM8"/>
<dbReference type="EMBL" id="JAHQIW010004287">
    <property type="protein sequence ID" value="KAJ1361889.1"/>
    <property type="molecule type" value="Genomic_DNA"/>
</dbReference>
<comment type="caution">
    <text evidence="2">The sequence shown here is derived from an EMBL/GenBank/DDBJ whole genome shotgun (WGS) entry which is preliminary data.</text>
</comment>
<dbReference type="InterPro" id="IPR035940">
    <property type="entry name" value="CAP_sf"/>
</dbReference>
<sequence length="71" mass="8147">MRNTYLKYHNDARSRLAKGEESDMSRKLGPARNMYKLSWNCEFEEIARISVKGCGSESFENYTALGLSVHV</sequence>
<dbReference type="Proteomes" id="UP001196413">
    <property type="component" value="Unassembled WGS sequence"/>
</dbReference>
<dbReference type="InterPro" id="IPR014044">
    <property type="entry name" value="CAP_dom"/>
</dbReference>
<feature type="non-terminal residue" evidence="2">
    <location>
        <position position="1"/>
    </location>
</feature>
<evidence type="ECO:0000259" key="1">
    <source>
        <dbReference type="Pfam" id="PF00188"/>
    </source>
</evidence>
<dbReference type="Gene3D" id="3.40.33.10">
    <property type="entry name" value="CAP"/>
    <property type="match status" value="1"/>
</dbReference>
<protein>
    <recommendedName>
        <fullName evidence="1">SCP domain-containing protein</fullName>
    </recommendedName>
</protein>
<organism evidence="2 3">
    <name type="scientific">Parelaphostrongylus tenuis</name>
    <name type="common">Meningeal worm</name>
    <dbReference type="NCBI Taxonomy" id="148309"/>
    <lineage>
        <taxon>Eukaryota</taxon>
        <taxon>Metazoa</taxon>
        <taxon>Ecdysozoa</taxon>
        <taxon>Nematoda</taxon>
        <taxon>Chromadorea</taxon>
        <taxon>Rhabditida</taxon>
        <taxon>Rhabditina</taxon>
        <taxon>Rhabditomorpha</taxon>
        <taxon>Strongyloidea</taxon>
        <taxon>Metastrongylidae</taxon>
        <taxon>Parelaphostrongylus</taxon>
    </lineage>
</organism>
<evidence type="ECO:0000313" key="3">
    <source>
        <dbReference type="Proteomes" id="UP001196413"/>
    </source>
</evidence>
<dbReference type="Pfam" id="PF00188">
    <property type="entry name" value="CAP"/>
    <property type="match status" value="1"/>
</dbReference>
<reference evidence="2" key="1">
    <citation type="submission" date="2021-06" db="EMBL/GenBank/DDBJ databases">
        <title>Parelaphostrongylus tenuis whole genome reference sequence.</title>
        <authorList>
            <person name="Garwood T.J."/>
            <person name="Larsen P.A."/>
            <person name="Fountain-Jones N.M."/>
            <person name="Garbe J.R."/>
            <person name="Macchietto M.G."/>
            <person name="Kania S.A."/>
            <person name="Gerhold R.W."/>
            <person name="Richards J.E."/>
            <person name="Wolf T.M."/>
        </authorList>
    </citation>
    <scope>NUCLEOTIDE SEQUENCE</scope>
    <source>
        <strain evidence="2">MNPRO001-30</strain>
        <tissue evidence="2">Meninges</tissue>
    </source>
</reference>
<dbReference type="SUPFAM" id="SSF55797">
    <property type="entry name" value="PR-1-like"/>
    <property type="match status" value="1"/>
</dbReference>